<evidence type="ECO:0000256" key="10">
    <source>
        <dbReference type="ARBA" id="ARBA00031499"/>
    </source>
</evidence>
<dbReference type="HAMAP" id="MF_00041">
    <property type="entry name" value="Cys_tRNA_synth"/>
    <property type="match status" value="1"/>
</dbReference>
<evidence type="ECO:0000256" key="4">
    <source>
        <dbReference type="ARBA" id="ARBA00022723"/>
    </source>
</evidence>
<evidence type="ECO:0000256" key="7">
    <source>
        <dbReference type="ARBA" id="ARBA00022840"/>
    </source>
</evidence>
<feature type="compositionally biased region" description="Low complexity" evidence="11">
    <location>
        <begin position="14"/>
        <end position="26"/>
    </location>
</feature>
<evidence type="ECO:0000313" key="14">
    <source>
        <dbReference type="Proteomes" id="UP000799772"/>
    </source>
</evidence>
<evidence type="ECO:0000256" key="5">
    <source>
        <dbReference type="ARBA" id="ARBA00022741"/>
    </source>
</evidence>
<keyword evidence="14" id="KW-1185">Reference proteome</keyword>
<comment type="caution">
    <text evidence="13">The sequence shown here is derived from an EMBL/GenBank/DDBJ whole genome shotgun (WGS) entry which is preliminary data.</text>
</comment>
<dbReference type="SUPFAM" id="SSF47323">
    <property type="entry name" value="Anticodon-binding domain of a subclass of class I aminoacyl-tRNA synthetases"/>
    <property type="match status" value="1"/>
</dbReference>
<organism evidence="13 14">
    <name type="scientific">Rhizodiscina lignyota</name>
    <dbReference type="NCBI Taxonomy" id="1504668"/>
    <lineage>
        <taxon>Eukaryota</taxon>
        <taxon>Fungi</taxon>
        <taxon>Dikarya</taxon>
        <taxon>Ascomycota</taxon>
        <taxon>Pezizomycotina</taxon>
        <taxon>Dothideomycetes</taxon>
        <taxon>Pleosporomycetidae</taxon>
        <taxon>Aulographales</taxon>
        <taxon>Rhizodiscinaceae</taxon>
        <taxon>Rhizodiscina</taxon>
    </lineage>
</organism>
<keyword evidence="7" id="KW-0067">ATP-binding</keyword>
<keyword evidence="8" id="KW-0648">Protein biosynthesis</keyword>
<dbReference type="GO" id="GO:0006423">
    <property type="term" value="P:cysteinyl-tRNA aminoacylation"/>
    <property type="evidence" value="ECO:0007669"/>
    <property type="project" value="InterPro"/>
</dbReference>
<feature type="region of interest" description="Disordered" evidence="11">
    <location>
        <begin position="708"/>
        <end position="750"/>
    </location>
</feature>
<dbReference type="AlphaFoldDB" id="A0A9P4IAZ4"/>
<keyword evidence="3" id="KW-0436">Ligase</keyword>
<dbReference type="GO" id="GO:0005524">
    <property type="term" value="F:ATP binding"/>
    <property type="evidence" value="ECO:0007669"/>
    <property type="project" value="UniProtKB-KW"/>
</dbReference>
<dbReference type="InterPro" id="IPR009080">
    <property type="entry name" value="tRNAsynth_Ia_anticodon-bd"/>
</dbReference>
<feature type="region of interest" description="Disordered" evidence="11">
    <location>
        <begin position="618"/>
        <end position="640"/>
    </location>
</feature>
<dbReference type="EC" id="6.1.1.16" evidence="2"/>
<comment type="cofactor">
    <cofactor evidence="1">
        <name>Zn(2+)</name>
        <dbReference type="ChEBI" id="CHEBI:29105"/>
    </cofactor>
</comment>
<keyword evidence="6" id="KW-0862">Zinc</keyword>
<dbReference type="SUPFAM" id="SSF52374">
    <property type="entry name" value="Nucleotidylyl transferase"/>
    <property type="match status" value="1"/>
</dbReference>
<evidence type="ECO:0000256" key="9">
    <source>
        <dbReference type="ARBA" id="ARBA00023146"/>
    </source>
</evidence>
<dbReference type="PRINTS" id="PR00983">
    <property type="entry name" value="TRNASYNTHCYS"/>
</dbReference>
<dbReference type="NCBIfam" id="TIGR00435">
    <property type="entry name" value="cysS"/>
    <property type="match status" value="1"/>
</dbReference>
<dbReference type="GO" id="GO:0004817">
    <property type="term" value="F:cysteine-tRNA ligase activity"/>
    <property type="evidence" value="ECO:0007669"/>
    <property type="project" value="UniProtKB-EC"/>
</dbReference>
<dbReference type="Gene3D" id="1.20.120.1910">
    <property type="entry name" value="Cysteine-tRNA ligase, C-terminal anti-codon recognition domain"/>
    <property type="match status" value="1"/>
</dbReference>
<dbReference type="PANTHER" id="PTHR10890">
    <property type="entry name" value="CYSTEINYL-TRNA SYNTHETASE"/>
    <property type="match status" value="1"/>
</dbReference>
<evidence type="ECO:0000313" key="13">
    <source>
        <dbReference type="EMBL" id="KAF2095940.1"/>
    </source>
</evidence>
<evidence type="ECO:0000256" key="1">
    <source>
        <dbReference type="ARBA" id="ARBA00001947"/>
    </source>
</evidence>
<keyword evidence="5" id="KW-0547">Nucleotide-binding</keyword>
<feature type="domain" description="tRNA synthetases class I catalytic" evidence="12">
    <location>
        <begin position="40"/>
        <end position="486"/>
    </location>
</feature>
<dbReference type="InterPro" id="IPR032678">
    <property type="entry name" value="tRNA-synt_1_cat_dom"/>
</dbReference>
<evidence type="ECO:0000259" key="12">
    <source>
        <dbReference type="Pfam" id="PF01406"/>
    </source>
</evidence>
<dbReference type="OrthoDB" id="438179at2759"/>
<protein>
    <recommendedName>
        <fullName evidence="2">cysteine--tRNA ligase</fullName>
        <ecNumber evidence="2">6.1.1.16</ecNumber>
    </recommendedName>
    <alternativeName>
        <fullName evidence="10">Cysteinyl-tRNA synthetase</fullName>
    </alternativeName>
</protein>
<gene>
    <name evidence="13" type="ORF">NA57DRAFT_43694</name>
</gene>
<name>A0A9P4IAZ4_9PEZI</name>
<dbReference type="InterPro" id="IPR015803">
    <property type="entry name" value="Cys-tRNA-ligase"/>
</dbReference>
<evidence type="ECO:0000256" key="2">
    <source>
        <dbReference type="ARBA" id="ARBA00012832"/>
    </source>
</evidence>
<reference evidence="13" key="1">
    <citation type="journal article" date="2020" name="Stud. Mycol.">
        <title>101 Dothideomycetes genomes: a test case for predicting lifestyles and emergence of pathogens.</title>
        <authorList>
            <person name="Haridas S."/>
            <person name="Albert R."/>
            <person name="Binder M."/>
            <person name="Bloem J."/>
            <person name="Labutti K."/>
            <person name="Salamov A."/>
            <person name="Andreopoulos B."/>
            <person name="Baker S."/>
            <person name="Barry K."/>
            <person name="Bills G."/>
            <person name="Bluhm B."/>
            <person name="Cannon C."/>
            <person name="Castanera R."/>
            <person name="Culley D."/>
            <person name="Daum C."/>
            <person name="Ezra D."/>
            <person name="Gonzalez J."/>
            <person name="Henrissat B."/>
            <person name="Kuo A."/>
            <person name="Liang C."/>
            <person name="Lipzen A."/>
            <person name="Lutzoni F."/>
            <person name="Magnuson J."/>
            <person name="Mondo S."/>
            <person name="Nolan M."/>
            <person name="Ohm R."/>
            <person name="Pangilinan J."/>
            <person name="Park H.-J."/>
            <person name="Ramirez L."/>
            <person name="Alfaro M."/>
            <person name="Sun H."/>
            <person name="Tritt A."/>
            <person name="Yoshinaga Y."/>
            <person name="Zwiers L.-H."/>
            <person name="Turgeon B."/>
            <person name="Goodwin S."/>
            <person name="Spatafora J."/>
            <person name="Crous P."/>
            <person name="Grigoriev I."/>
        </authorList>
    </citation>
    <scope>NUCLEOTIDE SEQUENCE</scope>
    <source>
        <strain evidence="13">CBS 133067</strain>
    </source>
</reference>
<evidence type="ECO:0000256" key="11">
    <source>
        <dbReference type="SAM" id="MobiDB-lite"/>
    </source>
</evidence>
<dbReference type="Pfam" id="PF01406">
    <property type="entry name" value="tRNA-synt_1e"/>
    <property type="match status" value="1"/>
</dbReference>
<accession>A0A9P4IAZ4</accession>
<dbReference type="InterPro" id="IPR024909">
    <property type="entry name" value="Cys-tRNA/MSH_ligase"/>
</dbReference>
<dbReference type="CDD" id="cd00672">
    <property type="entry name" value="CysRS_core"/>
    <property type="match status" value="1"/>
</dbReference>
<evidence type="ECO:0000256" key="3">
    <source>
        <dbReference type="ARBA" id="ARBA00022598"/>
    </source>
</evidence>
<dbReference type="GO" id="GO:0005737">
    <property type="term" value="C:cytoplasm"/>
    <property type="evidence" value="ECO:0007669"/>
    <property type="project" value="TreeGrafter"/>
</dbReference>
<dbReference type="Proteomes" id="UP000799772">
    <property type="component" value="Unassembled WGS sequence"/>
</dbReference>
<dbReference type="GO" id="GO:0046872">
    <property type="term" value="F:metal ion binding"/>
    <property type="evidence" value="ECO:0007669"/>
    <property type="project" value="UniProtKB-KW"/>
</dbReference>
<dbReference type="Gene3D" id="3.40.50.620">
    <property type="entry name" value="HUPs"/>
    <property type="match status" value="2"/>
</dbReference>
<feature type="region of interest" description="Disordered" evidence="11">
    <location>
        <begin position="1"/>
        <end position="27"/>
    </location>
</feature>
<evidence type="ECO:0000256" key="8">
    <source>
        <dbReference type="ARBA" id="ARBA00022917"/>
    </source>
</evidence>
<keyword evidence="4" id="KW-0479">Metal-binding</keyword>
<dbReference type="PANTHER" id="PTHR10890:SF3">
    <property type="entry name" value="CYSTEINE--TRNA LIGASE, CYTOPLASMIC"/>
    <property type="match status" value="1"/>
</dbReference>
<keyword evidence="9" id="KW-0030">Aminoacyl-tRNA synthetase</keyword>
<sequence length="798" mass="90454">MASQRRQQPPWDPPTSTSSANNSSPPLRIYNSLTREKNDFTPIYNNHVTWYACGPTVYDDSHLGHARNYVTTDIIRRMLQDYFKYDVRFVMNITDVDDKIIVRARQNHFLRQFKSAHPSIDESVVQETRKAVEEYISQNLKKISPTSNNIRGDIQKVEAADASNPVQPRAGVSLEDHAKLLMRVKTVVSAADALDYATSAEPLTPDEFYAMTDDVLSPYLAAHGDTSTFAHDHSPFKTLTTHFEDRFFRDLDDLNVRRPDVITRVTEYVPQIVDFVEKIEDKTYAYATKPDKEGSRSVYFDISTFEKGGNAYARLEPWNRNDQALVADGEGSLSKNTGEKRSDADFALWKSSKEGEPKWHSDRWGPGRPGWHIECSVMASDVLGPKIDIHSGGIDLAFPHHDNEIAQSEAYFHDKATGHQHQWVNYFLHMGHLSIQGAKMSKSLKNFTTIRTSLERGDWTPRSLRTVFLLGPWRDGIEITDDLVKEGQAWESKVTNFFIKAVDRVRNPSGTSSPPDTSALDKAKSDFDDALRDSFDTPKAMQVISNHITDLNSQMKSLSDSTLIESAKWITEMVQMFGLTSGTDSIGWEGMDIPEFSKPWVYALSSMRDTIRREARAKPFNPTSISGQLEAAPDAAPTKGAEPFKKALEDARSDVELLIKDSKPAKDFLDLADRIRDKDLWDLDVYLEDPDDPSRPAVARPLTAELRTQREEKEARAAAKAAEKEKKEKLAREKEAAEREKAKVKPEEMYRTKEWSEWDADGVPTKDKEGNEVSKSKIKTLKKGWEVQKKLRERLGVN</sequence>
<dbReference type="InterPro" id="IPR014729">
    <property type="entry name" value="Rossmann-like_a/b/a_fold"/>
</dbReference>
<evidence type="ECO:0000256" key="6">
    <source>
        <dbReference type="ARBA" id="ARBA00022833"/>
    </source>
</evidence>
<proteinExistence type="inferred from homology"/>
<dbReference type="EMBL" id="ML978130">
    <property type="protein sequence ID" value="KAF2095940.1"/>
    <property type="molecule type" value="Genomic_DNA"/>
</dbReference>